<proteinExistence type="inferred from homology"/>
<evidence type="ECO:0000256" key="1">
    <source>
        <dbReference type="ARBA" id="ARBA00001947"/>
    </source>
</evidence>
<keyword evidence="8" id="KW-1185">Reference proteome</keyword>
<comment type="caution">
    <text evidence="7">The sequence shown here is derived from an EMBL/GenBank/DDBJ whole genome shotgun (WGS) entry which is preliminary data.</text>
</comment>
<dbReference type="SMART" id="SM00829">
    <property type="entry name" value="PKS_ER"/>
    <property type="match status" value="1"/>
</dbReference>
<dbReference type="Gene3D" id="3.40.50.720">
    <property type="entry name" value="NAD(P)-binding Rossmann-like Domain"/>
    <property type="match status" value="2"/>
</dbReference>
<dbReference type="InterPro" id="IPR020843">
    <property type="entry name" value="ER"/>
</dbReference>
<organism evidence="7 8">
    <name type="scientific">Cadophora malorum</name>
    <dbReference type="NCBI Taxonomy" id="108018"/>
    <lineage>
        <taxon>Eukaryota</taxon>
        <taxon>Fungi</taxon>
        <taxon>Dikarya</taxon>
        <taxon>Ascomycota</taxon>
        <taxon>Pezizomycotina</taxon>
        <taxon>Leotiomycetes</taxon>
        <taxon>Helotiales</taxon>
        <taxon>Ploettnerulaceae</taxon>
        <taxon>Cadophora</taxon>
    </lineage>
</organism>
<dbReference type="GO" id="GO:0004022">
    <property type="term" value="F:alcohol dehydrogenase (NAD+) activity"/>
    <property type="evidence" value="ECO:0007669"/>
    <property type="project" value="TreeGrafter"/>
</dbReference>
<dbReference type="SUPFAM" id="SSF51735">
    <property type="entry name" value="NAD(P)-binding Rossmann-fold domains"/>
    <property type="match status" value="1"/>
</dbReference>
<feature type="domain" description="Enoyl reductase (ER)" evidence="6">
    <location>
        <begin position="16"/>
        <end position="340"/>
    </location>
</feature>
<dbReference type="Gene3D" id="3.90.180.10">
    <property type="entry name" value="Medium-chain alcohol dehydrogenases, catalytic domain"/>
    <property type="match status" value="2"/>
</dbReference>
<dbReference type="PANTHER" id="PTHR42940:SF8">
    <property type="entry name" value="VACUOLAR PROTEIN SORTING-ASSOCIATED PROTEIN 11"/>
    <property type="match status" value="1"/>
</dbReference>
<evidence type="ECO:0000313" key="7">
    <source>
        <dbReference type="EMBL" id="KAG4422816.1"/>
    </source>
</evidence>
<keyword evidence="3" id="KW-0479">Metal-binding</keyword>
<dbReference type="Proteomes" id="UP000664132">
    <property type="component" value="Unassembled WGS sequence"/>
</dbReference>
<dbReference type="GO" id="GO:0046872">
    <property type="term" value="F:metal ion binding"/>
    <property type="evidence" value="ECO:0007669"/>
    <property type="project" value="UniProtKB-KW"/>
</dbReference>
<dbReference type="OrthoDB" id="256333at2759"/>
<comment type="similarity">
    <text evidence="2">Belongs to the zinc-containing alcohol dehydrogenase family.</text>
</comment>
<sequence>MAQSISKTVKTLRLTSFKETTIFKNDIPVPISGPGEILVRLVASSFCHTDYMVYEGSFNTKLPFIGSHEPTGNISALGPDVKEDWKVGDKVGVYLFKNACGDCAGCKWHVATFGGKTSARYCFNQTMHGILGADGGFAEYMVTSDDAILHIPEEVPFDQSAPLMCAGATVFHGLLEANLSPGHSVAIVGIGALGFLGVQFAKAMGCRVVAISSRDLTNPLSRKPSSQTSLSRPKILPRHRRSSISQTALVSMLLSSAQTTSQIMTRSCTDSDSEFDAINISFHEIVVKGSLHASVEAMEKMFLMVKEHGIRSQITTVKMEEAENLPERAEKRRYKGNMIVMI</sequence>
<dbReference type="Pfam" id="PF08240">
    <property type="entry name" value="ADH_N"/>
    <property type="match status" value="1"/>
</dbReference>
<dbReference type="PANTHER" id="PTHR42940">
    <property type="entry name" value="ALCOHOL DEHYDROGENASE 1-RELATED"/>
    <property type="match status" value="1"/>
</dbReference>
<evidence type="ECO:0000259" key="6">
    <source>
        <dbReference type="SMART" id="SM00829"/>
    </source>
</evidence>
<accession>A0A8H7WDE4</accession>
<dbReference type="EMBL" id="JAFJYH010000043">
    <property type="protein sequence ID" value="KAG4422816.1"/>
    <property type="molecule type" value="Genomic_DNA"/>
</dbReference>
<dbReference type="SUPFAM" id="SSF50129">
    <property type="entry name" value="GroES-like"/>
    <property type="match status" value="1"/>
</dbReference>
<keyword evidence="4" id="KW-0862">Zinc</keyword>
<reference evidence="7" key="1">
    <citation type="submission" date="2021-02" db="EMBL/GenBank/DDBJ databases">
        <title>Genome sequence Cadophora malorum strain M34.</title>
        <authorList>
            <person name="Stefanovic E."/>
            <person name="Vu D."/>
            <person name="Scully C."/>
            <person name="Dijksterhuis J."/>
            <person name="Roader J."/>
            <person name="Houbraken J."/>
        </authorList>
    </citation>
    <scope>NUCLEOTIDE SEQUENCE</scope>
    <source>
        <strain evidence="7">M34</strain>
    </source>
</reference>
<evidence type="ECO:0000256" key="4">
    <source>
        <dbReference type="ARBA" id="ARBA00022833"/>
    </source>
</evidence>
<evidence type="ECO:0000256" key="5">
    <source>
        <dbReference type="ARBA" id="ARBA00023002"/>
    </source>
</evidence>
<evidence type="ECO:0000256" key="3">
    <source>
        <dbReference type="ARBA" id="ARBA00022723"/>
    </source>
</evidence>
<evidence type="ECO:0000256" key="2">
    <source>
        <dbReference type="ARBA" id="ARBA00008072"/>
    </source>
</evidence>
<name>A0A8H7WDE4_9HELO</name>
<comment type="cofactor">
    <cofactor evidence="1">
        <name>Zn(2+)</name>
        <dbReference type="ChEBI" id="CHEBI:29105"/>
    </cofactor>
</comment>
<gene>
    <name evidence="7" type="ORF">IFR04_004038</name>
</gene>
<dbReference type="InterPro" id="IPR013154">
    <property type="entry name" value="ADH-like_N"/>
</dbReference>
<dbReference type="GO" id="GO:0005737">
    <property type="term" value="C:cytoplasm"/>
    <property type="evidence" value="ECO:0007669"/>
    <property type="project" value="TreeGrafter"/>
</dbReference>
<dbReference type="AlphaFoldDB" id="A0A8H7WDE4"/>
<dbReference type="InterPro" id="IPR036291">
    <property type="entry name" value="NAD(P)-bd_dom_sf"/>
</dbReference>
<keyword evidence="5" id="KW-0560">Oxidoreductase</keyword>
<dbReference type="InterPro" id="IPR011032">
    <property type="entry name" value="GroES-like_sf"/>
</dbReference>
<protein>
    <recommendedName>
        <fullName evidence="6">Enoyl reductase (ER) domain-containing protein</fullName>
    </recommendedName>
</protein>
<evidence type="ECO:0000313" key="8">
    <source>
        <dbReference type="Proteomes" id="UP000664132"/>
    </source>
</evidence>